<dbReference type="OrthoDB" id="9794577at2"/>
<sequence length="794" mass="89734">MVEKKTTTKDSTDLNEILNAYLKRWPWFILSVLITLGVAYTFLRYSTNRYQARSKVMIKDTSSGGISETWALSDLDVLGNTFNTVENEIEVLLSIRLMEMVIRDLRLETTYSIEGRIKSADLYRNSPFLLNVLDLNQSQKDTLSLAFDLNHINSSTFQLRTNDSQAWNSFSYGKSFEYMNQSLVLSFDPEINDRVGIDSNDIIRVNIYPVEYVARNLSSRLSAVKTDKRSSVLDLAIIDDNYIKAKDILNKLVEVYNEDAIKDKNTAAKNTAQFIDERLIEVQADLDSIERKIQKFKNSKGLVDLPTESLMGLEASAQINRELAILNTNIQVAQSVEKQLRSTNYEFLPANLSINNSEVISQQAINYNELLGQYLNLTESATAANPSVIALKQQIDGVKDVLLLSLSSNLDSLQLQKASLLNERGNAFQQVVSVPENERLNRDIERARKVVETIFLLLSEKRETTAISLAIATPKAKVVDFAIASTTPVYPRKNIIYLAALIVGLLLPVGIIYLRQLLYNKIENRREVEEHLSDATILGEIPRIDKDENDYITLNDRSILAESFRIVRTNLQYIIASLKKQDQSPVVLVTSTVKGEGKTFVSYNTALTLAYTGKKVLLIGADIRNPQIHRYVGKTNLASNGLTDFLINDQLTLSELLTTHSENTNLDLVHSGKIPPNPAELLLSDRVKNMIEDARNSYDYIIIDSAPTILVTDTFLINKYADVTMYVTRANYTDKVLLNYLQETIDDKKLENVSIVVNDVKVSNFGYGRKYTYEYSNSKKGLLGYFKAYFNKSK</sequence>
<keyword evidence="11" id="KW-0067">ATP-binding</keyword>
<keyword evidence="13 17" id="KW-0472">Membrane</keyword>
<keyword evidence="7" id="KW-0808">Transferase</keyword>
<keyword evidence="8 17" id="KW-0812">Transmembrane</keyword>
<organism evidence="21 22">
    <name type="scientific">Nonlabens spongiae</name>
    <dbReference type="NCBI Taxonomy" id="331648"/>
    <lineage>
        <taxon>Bacteria</taxon>
        <taxon>Pseudomonadati</taxon>
        <taxon>Bacteroidota</taxon>
        <taxon>Flavobacteriia</taxon>
        <taxon>Flavobacteriales</taxon>
        <taxon>Flavobacteriaceae</taxon>
        <taxon>Nonlabens</taxon>
    </lineage>
</organism>
<dbReference type="InterPro" id="IPR027417">
    <property type="entry name" value="P-loop_NTPase"/>
</dbReference>
<keyword evidence="9" id="KW-0547">Nucleotide-binding</keyword>
<dbReference type="InterPro" id="IPR005702">
    <property type="entry name" value="Wzc-like_C"/>
</dbReference>
<dbReference type="InterPro" id="IPR050445">
    <property type="entry name" value="Bact_polysacc_biosynth/exp"/>
</dbReference>
<keyword evidence="10" id="KW-0418">Kinase</keyword>
<evidence type="ECO:0000313" key="21">
    <source>
        <dbReference type="EMBL" id="ARN77757.1"/>
    </source>
</evidence>
<dbReference type="NCBIfam" id="TIGR01007">
    <property type="entry name" value="eps_fam"/>
    <property type="match status" value="1"/>
</dbReference>
<dbReference type="RefSeq" id="WP_085766558.1">
    <property type="nucleotide sequence ID" value="NZ_CP019344.1"/>
</dbReference>
<dbReference type="EMBL" id="CP019344">
    <property type="protein sequence ID" value="ARN77757.1"/>
    <property type="molecule type" value="Genomic_DNA"/>
</dbReference>
<evidence type="ECO:0000256" key="3">
    <source>
        <dbReference type="ARBA" id="ARBA00008883"/>
    </source>
</evidence>
<evidence type="ECO:0000256" key="11">
    <source>
        <dbReference type="ARBA" id="ARBA00022840"/>
    </source>
</evidence>
<dbReference type="InterPro" id="IPR025669">
    <property type="entry name" value="AAA_dom"/>
</dbReference>
<accession>A0A1W6MJK7</accession>
<dbReference type="InterPro" id="IPR032807">
    <property type="entry name" value="GNVR"/>
</dbReference>
<name>A0A1W6MJK7_9FLAO</name>
<evidence type="ECO:0000256" key="14">
    <source>
        <dbReference type="ARBA" id="ARBA00023137"/>
    </source>
</evidence>
<keyword evidence="22" id="KW-1185">Reference proteome</keyword>
<dbReference type="PANTHER" id="PTHR32309">
    <property type="entry name" value="TYROSINE-PROTEIN KINASE"/>
    <property type="match status" value="1"/>
</dbReference>
<feature type="transmembrane region" description="Helical" evidence="17">
    <location>
        <begin position="495"/>
        <end position="514"/>
    </location>
</feature>
<evidence type="ECO:0000259" key="20">
    <source>
        <dbReference type="Pfam" id="PF13807"/>
    </source>
</evidence>
<dbReference type="Proteomes" id="UP000193431">
    <property type="component" value="Chromosome"/>
</dbReference>
<gene>
    <name evidence="21" type="ORF">BST97_06960</name>
</gene>
<evidence type="ECO:0000259" key="19">
    <source>
        <dbReference type="Pfam" id="PF13614"/>
    </source>
</evidence>
<feature type="coiled-coil region" evidence="16">
    <location>
        <begin position="272"/>
        <end position="299"/>
    </location>
</feature>
<proteinExistence type="inferred from homology"/>
<evidence type="ECO:0000256" key="17">
    <source>
        <dbReference type="SAM" id="Phobius"/>
    </source>
</evidence>
<dbReference type="AlphaFoldDB" id="A0A1W6MJK7"/>
<evidence type="ECO:0000256" key="4">
    <source>
        <dbReference type="ARBA" id="ARBA00011903"/>
    </source>
</evidence>
<feature type="domain" description="Tyrosine-protein kinase G-rich" evidence="20">
    <location>
        <begin position="439"/>
        <end position="516"/>
    </location>
</feature>
<evidence type="ECO:0000259" key="18">
    <source>
        <dbReference type="Pfam" id="PF02706"/>
    </source>
</evidence>
<comment type="subcellular location">
    <subcellularLocation>
        <location evidence="1">Cell inner membrane</location>
        <topology evidence="1">Multi-pass membrane protein</topology>
    </subcellularLocation>
</comment>
<keyword evidence="6" id="KW-0997">Cell inner membrane</keyword>
<comment type="catalytic activity">
    <reaction evidence="15">
        <text>L-tyrosyl-[protein] + ATP = O-phospho-L-tyrosyl-[protein] + ADP + H(+)</text>
        <dbReference type="Rhea" id="RHEA:10596"/>
        <dbReference type="Rhea" id="RHEA-COMP:10136"/>
        <dbReference type="Rhea" id="RHEA-COMP:20101"/>
        <dbReference type="ChEBI" id="CHEBI:15378"/>
        <dbReference type="ChEBI" id="CHEBI:30616"/>
        <dbReference type="ChEBI" id="CHEBI:46858"/>
        <dbReference type="ChEBI" id="CHEBI:61978"/>
        <dbReference type="ChEBI" id="CHEBI:456216"/>
        <dbReference type="EC" id="2.7.10.2"/>
    </reaction>
</comment>
<dbReference type="GO" id="GO:0005886">
    <property type="term" value="C:plasma membrane"/>
    <property type="evidence" value="ECO:0007669"/>
    <property type="project" value="UniProtKB-SubCell"/>
</dbReference>
<evidence type="ECO:0000256" key="16">
    <source>
        <dbReference type="SAM" id="Coils"/>
    </source>
</evidence>
<dbReference type="PANTHER" id="PTHR32309:SF13">
    <property type="entry name" value="FERRIC ENTEROBACTIN TRANSPORT PROTEIN FEPE"/>
    <property type="match status" value="1"/>
</dbReference>
<feature type="domain" description="Polysaccharide chain length determinant N-terminal" evidence="18">
    <location>
        <begin position="11"/>
        <end position="105"/>
    </location>
</feature>
<keyword evidence="5" id="KW-1003">Cell membrane</keyword>
<evidence type="ECO:0000256" key="15">
    <source>
        <dbReference type="ARBA" id="ARBA00051245"/>
    </source>
</evidence>
<evidence type="ECO:0000256" key="7">
    <source>
        <dbReference type="ARBA" id="ARBA00022679"/>
    </source>
</evidence>
<evidence type="ECO:0000256" key="1">
    <source>
        <dbReference type="ARBA" id="ARBA00004429"/>
    </source>
</evidence>
<keyword evidence="16" id="KW-0175">Coiled coil</keyword>
<feature type="transmembrane region" description="Helical" evidence="17">
    <location>
        <begin position="25"/>
        <end position="43"/>
    </location>
</feature>
<dbReference type="STRING" id="331648.BST97_06960"/>
<evidence type="ECO:0000256" key="5">
    <source>
        <dbReference type="ARBA" id="ARBA00022475"/>
    </source>
</evidence>
<feature type="domain" description="AAA" evidence="19">
    <location>
        <begin position="595"/>
        <end position="712"/>
    </location>
</feature>
<evidence type="ECO:0000256" key="9">
    <source>
        <dbReference type="ARBA" id="ARBA00022741"/>
    </source>
</evidence>
<evidence type="ECO:0000256" key="13">
    <source>
        <dbReference type="ARBA" id="ARBA00023136"/>
    </source>
</evidence>
<evidence type="ECO:0000256" key="2">
    <source>
        <dbReference type="ARBA" id="ARBA00007316"/>
    </source>
</evidence>
<comment type="similarity">
    <text evidence="3">Belongs to the etk/wzc family.</text>
</comment>
<dbReference type="InterPro" id="IPR003856">
    <property type="entry name" value="LPS_length_determ_N"/>
</dbReference>
<evidence type="ECO:0000256" key="6">
    <source>
        <dbReference type="ARBA" id="ARBA00022519"/>
    </source>
</evidence>
<evidence type="ECO:0000256" key="8">
    <source>
        <dbReference type="ARBA" id="ARBA00022692"/>
    </source>
</evidence>
<dbReference type="Pfam" id="PF13807">
    <property type="entry name" value="GNVR"/>
    <property type="match status" value="1"/>
</dbReference>
<dbReference type="Gene3D" id="3.40.50.300">
    <property type="entry name" value="P-loop containing nucleotide triphosphate hydrolases"/>
    <property type="match status" value="1"/>
</dbReference>
<dbReference type="CDD" id="cd05387">
    <property type="entry name" value="BY-kinase"/>
    <property type="match status" value="1"/>
</dbReference>
<dbReference type="GO" id="GO:0005524">
    <property type="term" value="F:ATP binding"/>
    <property type="evidence" value="ECO:0007669"/>
    <property type="project" value="UniProtKB-KW"/>
</dbReference>
<evidence type="ECO:0000256" key="10">
    <source>
        <dbReference type="ARBA" id="ARBA00022777"/>
    </source>
</evidence>
<dbReference type="SUPFAM" id="SSF52540">
    <property type="entry name" value="P-loop containing nucleoside triphosphate hydrolases"/>
    <property type="match status" value="1"/>
</dbReference>
<dbReference type="GO" id="GO:0004715">
    <property type="term" value="F:non-membrane spanning protein tyrosine kinase activity"/>
    <property type="evidence" value="ECO:0007669"/>
    <property type="project" value="UniProtKB-EC"/>
</dbReference>
<dbReference type="Pfam" id="PF13614">
    <property type="entry name" value="AAA_31"/>
    <property type="match status" value="1"/>
</dbReference>
<evidence type="ECO:0000256" key="12">
    <source>
        <dbReference type="ARBA" id="ARBA00022989"/>
    </source>
</evidence>
<dbReference type="EC" id="2.7.10.2" evidence="4"/>
<evidence type="ECO:0000313" key="22">
    <source>
        <dbReference type="Proteomes" id="UP000193431"/>
    </source>
</evidence>
<protein>
    <recommendedName>
        <fullName evidence="4">non-specific protein-tyrosine kinase</fullName>
        <ecNumber evidence="4">2.7.10.2</ecNumber>
    </recommendedName>
</protein>
<keyword evidence="14" id="KW-0829">Tyrosine-protein kinase</keyword>
<keyword evidence="12 17" id="KW-1133">Transmembrane helix</keyword>
<comment type="similarity">
    <text evidence="2">Belongs to the CpsD/CapB family.</text>
</comment>
<reference evidence="21 22" key="1">
    <citation type="submission" date="2016-11" db="EMBL/GenBank/DDBJ databases">
        <title>Trade-off between light-utilization and light-protection in marine flavobacteria.</title>
        <authorList>
            <person name="Kumagai Y."/>
        </authorList>
    </citation>
    <scope>NUCLEOTIDE SEQUENCE [LARGE SCALE GENOMIC DNA]</scope>
    <source>
        <strain evidence="21 22">JCM 13191</strain>
    </source>
</reference>
<dbReference type="Pfam" id="PF02706">
    <property type="entry name" value="Wzz"/>
    <property type="match status" value="1"/>
</dbReference>